<keyword evidence="3" id="KW-0285">Flavoprotein</keyword>
<comment type="cofactor">
    <cofactor evidence="1">
        <name>FAD</name>
        <dbReference type="ChEBI" id="CHEBI:57692"/>
    </cofactor>
</comment>
<dbReference type="Gene3D" id="1.10.45.10">
    <property type="entry name" value="Vanillyl-alcohol Oxidase, Chain A, domain 4"/>
    <property type="match status" value="1"/>
</dbReference>
<evidence type="ECO:0000256" key="4">
    <source>
        <dbReference type="ARBA" id="ARBA00022827"/>
    </source>
</evidence>
<dbReference type="Pfam" id="PF02913">
    <property type="entry name" value="FAD-oxidase_C"/>
    <property type="match status" value="1"/>
</dbReference>
<evidence type="ECO:0000259" key="6">
    <source>
        <dbReference type="PROSITE" id="PS51387"/>
    </source>
</evidence>
<dbReference type="OrthoDB" id="9811557at2"/>
<evidence type="ECO:0000313" key="7">
    <source>
        <dbReference type="EMBL" id="SOC34937.1"/>
    </source>
</evidence>
<dbReference type="InterPro" id="IPR016166">
    <property type="entry name" value="FAD-bd_PCMH"/>
</dbReference>
<reference evidence="7 8" key="1">
    <citation type="submission" date="2017-08" db="EMBL/GenBank/DDBJ databases">
        <authorList>
            <person name="de Groot N.N."/>
        </authorList>
    </citation>
    <scope>NUCLEOTIDE SEQUENCE [LARGE SCALE GENOMIC DNA]</scope>
    <source>
        <strain evidence="7 8">JC85</strain>
    </source>
</reference>
<dbReference type="Pfam" id="PF01565">
    <property type="entry name" value="FAD_binding_4"/>
    <property type="match status" value="1"/>
</dbReference>
<dbReference type="PANTHER" id="PTHR42934:SF1">
    <property type="entry name" value="GLYCOLATE OXIDASE SUBUNIT GLCD"/>
    <property type="match status" value="1"/>
</dbReference>
<keyword evidence="8" id="KW-1185">Reference proteome</keyword>
<dbReference type="InterPro" id="IPR036318">
    <property type="entry name" value="FAD-bd_PCMH-like_sf"/>
</dbReference>
<dbReference type="RefSeq" id="WP_097135386.1">
    <property type="nucleotide sequence ID" value="NZ_OBQD01000001.1"/>
</dbReference>
<organism evidence="7 8">
    <name type="scientific">Rhizobium subbaraonis</name>
    <dbReference type="NCBI Taxonomy" id="908946"/>
    <lineage>
        <taxon>Bacteria</taxon>
        <taxon>Pseudomonadati</taxon>
        <taxon>Pseudomonadota</taxon>
        <taxon>Alphaproteobacteria</taxon>
        <taxon>Hyphomicrobiales</taxon>
        <taxon>Rhizobiaceae</taxon>
        <taxon>Rhizobium/Agrobacterium group</taxon>
        <taxon>Rhizobium</taxon>
    </lineage>
</organism>
<dbReference type="SUPFAM" id="SSF56176">
    <property type="entry name" value="FAD-binding/transporter-associated domain-like"/>
    <property type="match status" value="1"/>
</dbReference>
<dbReference type="Proteomes" id="UP000219167">
    <property type="component" value="Unassembled WGS sequence"/>
</dbReference>
<evidence type="ECO:0000313" key="8">
    <source>
        <dbReference type="Proteomes" id="UP000219167"/>
    </source>
</evidence>
<accession>A0A285TZP9</accession>
<dbReference type="InterPro" id="IPR016171">
    <property type="entry name" value="Vanillyl_alc_oxidase_C-sub2"/>
</dbReference>
<dbReference type="AlphaFoldDB" id="A0A285TZP9"/>
<dbReference type="PANTHER" id="PTHR42934">
    <property type="entry name" value="GLYCOLATE OXIDASE SUBUNIT GLCD"/>
    <property type="match status" value="1"/>
</dbReference>
<proteinExistence type="inferred from homology"/>
<keyword evidence="5" id="KW-0560">Oxidoreductase</keyword>
<evidence type="ECO:0000256" key="2">
    <source>
        <dbReference type="ARBA" id="ARBA00008000"/>
    </source>
</evidence>
<dbReference type="InterPro" id="IPR016169">
    <property type="entry name" value="FAD-bd_PCMH_sub2"/>
</dbReference>
<name>A0A285TZP9_9HYPH</name>
<dbReference type="Gene3D" id="3.30.70.2740">
    <property type="match status" value="1"/>
</dbReference>
<sequence length="478" mass="50564">MEQIGFLPPKAAVLARRDEIVGDLLDLLPEGCLVHETRELVPFETDAFVSYRRVPLAVALPETTAQVAAVMKYCHRYGIPVVPRGAGTSLAGGAIPQEDAVVIGLSKMSRILDIDFANRTATVQAGVTNLAISDAVSPDGYFYAPDPSSQLACTIGGNIGMNSGGAHCLKYGVTTNNLLGVKMVLVDGTVIELGGKALDAPGLDLLGIVCGSEGQLGIVTEATVRLIAKPEGARPVLFGFDSSEEAGACVADIIGAGIIPVAIEFMDRPAIAICEAFAGAGYPDDVEALLIVEVEGSETEMDDMLRAIIEIARRHGVKVVKESQSATQAALIWKGRKSAFGATGRIADYICMDGTVPLSQLPHVLRGTAEIIERHGLRVANVFHAGDGNMHPLILFNANDPEDAARAEQAGNEILKLCVDAGGCLTGEHGVGIEKRDLMRHQYAEVDLNQQMAVRAAFDPQWILNPSKVFPLEGRPAA</sequence>
<evidence type="ECO:0000256" key="5">
    <source>
        <dbReference type="ARBA" id="ARBA00023002"/>
    </source>
</evidence>
<dbReference type="Gene3D" id="3.30.465.10">
    <property type="match status" value="1"/>
</dbReference>
<feature type="domain" description="FAD-binding PCMH-type" evidence="6">
    <location>
        <begin position="51"/>
        <end position="229"/>
    </location>
</feature>
<comment type="similarity">
    <text evidence="2">Belongs to the FAD-binding oxidoreductase/transferase type 4 family.</text>
</comment>
<dbReference type="InterPro" id="IPR006094">
    <property type="entry name" value="Oxid_FAD_bind_N"/>
</dbReference>
<dbReference type="EMBL" id="OBQD01000001">
    <property type="protein sequence ID" value="SOC34937.1"/>
    <property type="molecule type" value="Genomic_DNA"/>
</dbReference>
<dbReference type="InterPro" id="IPR004113">
    <property type="entry name" value="FAD-bd_oxidored_4_C"/>
</dbReference>
<dbReference type="GO" id="GO:0016491">
    <property type="term" value="F:oxidoreductase activity"/>
    <property type="evidence" value="ECO:0007669"/>
    <property type="project" value="UniProtKB-KW"/>
</dbReference>
<gene>
    <name evidence="7" type="ORF">SAMN05892877_101104</name>
</gene>
<dbReference type="InterPro" id="IPR016164">
    <property type="entry name" value="FAD-linked_Oxase-like_C"/>
</dbReference>
<protein>
    <submittedName>
        <fullName evidence="7">Glycolate oxidase</fullName>
    </submittedName>
</protein>
<dbReference type="GO" id="GO:0071949">
    <property type="term" value="F:FAD binding"/>
    <property type="evidence" value="ECO:0007669"/>
    <property type="project" value="InterPro"/>
</dbReference>
<dbReference type="PROSITE" id="PS51387">
    <property type="entry name" value="FAD_PCMH"/>
    <property type="match status" value="1"/>
</dbReference>
<keyword evidence="4" id="KW-0274">FAD</keyword>
<dbReference type="InterPro" id="IPR051914">
    <property type="entry name" value="FAD-linked_OxidoTrans_Type4"/>
</dbReference>
<evidence type="ECO:0000256" key="3">
    <source>
        <dbReference type="ARBA" id="ARBA00022630"/>
    </source>
</evidence>
<dbReference type="FunFam" id="3.30.70.2740:FF:000001">
    <property type="entry name" value="D-lactate dehydrogenase mitochondrial"/>
    <property type="match status" value="1"/>
</dbReference>
<dbReference type="SUPFAM" id="SSF55103">
    <property type="entry name" value="FAD-linked oxidases, C-terminal domain"/>
    <property type="match status" value="1"/>
</dbReference>
<evidence type="ECO:0000256" key="1">
    <source>
        <dbReference type="ARBA" id="ARBA00001974"/>
    </source>
</evidence>